<comment type="caution">
    <text evidence="2">The sequence shown here is derived from an EMBL/GenBank/DDBJ whole genome shotgun (WGS) entry which is preliminary data.</text>
</comment>
<dbReference type="Proteomes" id="UP000828390">
    <property type="component" value="Unassembled WGS sequence"/>
</dbReference>
<evidence type="ECO:0000313" key="3">
    <source>
        <dbReference type="Proteomes" id="UP000828390"/>
    </source>
</evidence>
<dbReference type="AlphaFoldDB" id="A0A9D3YH30"/>
<reference evidence="2" key="1">
    <citation type="journal article" date="2019" name="bioRxiv">
        <title>The Genome of the Zebra Mussel, Dreissena polymorpha: A Resource for Invasive Species Research.</title>
        <authorList>
            <person name="McCartney M.A."/>
            <person name="Auch B."/>
            <person name="Kono T."/>
            <person name="Mallez S."/>
            <person name="Zhang Y."/>
            <person name="Obille A."/>
            <person name="Becker A."/>
            <person name="Abrahante J.E."/>
            <person name="Garbe J."/>
            <person name="Badalamenti J.P."/>
            <person name="Herman A."/>
            <person name="Mangelson H."/>
            <person name="Liachko I."/>
            <person name="Sullivan S."/>
            <person name="Sone E.D."/>
            <person name="Koren S."/>
            <person name="Silverstein K.A.T."/>
            <person name="Beckman K.B."/>
            <person name="Gohl D.M."/>
        </authorList>
    </citation>
    <scope>NUCLEOTIDE SEQUENCE</scope>
    <source>
        <strain evidence="2">Duluth1</strain>
        <tissue evidence="2">Whole animal</tissue>
    </source>
</reference>
<sequence>MNTLSSTNSPARDPFGMAMAMISKPLTCGKNIPGLRANPSMASKKYREDLSCQSRSNSVSPPPV</sequence>
<feature type="region of interest" description="Disordered" evidence="1">
    <location>
        <begin position="35"/>
        <end position="64"/>
    </location>
</feature>
<accession>A0A9D3YH30</accession>
<keyword evidence="3" id="KW-1185">Reference proteome</keyword>
<gene>
    <name evidence="2" type="ORF">DPMN_075463</name>
</gene>
<organism evidence="2 3">
    <name type="scientific">Dreissena polymorpha</name>
    <name type="common">Zebra mussel</name>
    <name type="synonym">Mytilus polymorpha</name>
    <dbReference type="NCBI Taxonomy" id="45954"/>
    <lineage>
        <taxon>Eukaryota</taxon>
        <taxon>Metazoa</taxon>
        <taxon>Spiralia</taxon>
        <taxon>Lophotrochozoa</taxon>
        <taxon>Mollusca</taxon>
        <taxon>Bivalvia</taxon>
        <taxon>Autobranchia</taxon>
        <taxon>Heteroconchia</taxon>
        <taxon>Euheterodonta</taxon>
        <taxon>Imparidentia</taxon>
        <taxon>Neoheterodontei</taxon>
        <taxon>Myida</taxon>
        <taxon>Dreissenoidea</taxon>
        <taxon>Dreissenidae</taxon>
        <taxon>Dreissena</taxon>
    </lineage>
</organism>
<reference evidence="2" key="2">
    <citation type="submission" date="2020-11" db="EMBL/GenBank/DDBJ databases">
        <authorList>
            <person name="McCartney M.A."/>
            <person name="Auch B."/>
            <person name="Kono T."/>
            <person name="Mallez S."/>
            <person name="Becker A."/>
            <person name="Gohl D.M."/>
            <person name="Silverstein K.A.T."/>
            <person name="Koren S."/>
            <person name="Bechman K.B."/>
            <person name="Herman A."/>
            <person name="Abrahante J.E."/>
            <person name="Garbe J."/>
        </authorList>
    </citation>
    <scope>NUCLEOTIDE SEQUENCE</scope>
    <source>
        <strain evidence="2">Duluth1</strain>
        <tissue evidence="2">Whole animal</tissue>
    </source>
</reference>
<name>A0A9D3YH30_DREPO</name>
<dbReference type="EMBL" id="JAIWYP010000015">
    <property type="protein sequence ID" value="KAH3700484.1"/>
    <property type="molecule type" value="Genomic_DNA"/>
</dbReference>
<protein>
    <submittedName>
        <fullName evidence="2">Uncharacterized protein</fullName>
    </submittedName>
</protein>
<proteinExistence type="predicted"/>
<evidence type="ECO:0000313" key="2">
    <source>
        <dbReference type="EMBL" id="KAH3700484.1"/>
    </source>
</evidence>
<feature type="compositionally biased region" description="Polar residues" evidence="1">
    <location>
        <begin position="51"/>
        <end position="64"/>
    </location>
</feature>
<evidence type="ECO:0000256" key="1">
    <source>
        <dbReference type="SAM" id="MobiDB-lite"/>
    </source>
</evidence>